<keyword evidence="8" id="KW-1185">Reference proteome</keyword>
<sequence length="520" mass="58642">MASWHANIDFSCLPTYHIRPDFLGVSREDSNRAQASSQEVAHQWARVQDAKAVVNEVLTAPKRYTASGHSYSVHGSGDSGDGCEEGQWTRNSTCKLMIHCTACLDAYNFVYTDSKDTSTAMASGMREPFPTEPGDFDQDTRISFDKNVDTYVLEAGDGTAWEWVGNRQKWVPAMNEEEIEAQRQAYKVEGVDENEPAMDLMAKKRKAQHDGDNTDALTTNARPVAKKQKPEETRKERPNTAIYVTSLPDDVDIDELHDKFSRYGIISENLETNEPRIKLYYDDDGKFKGEALIGKSLCQHCFAYKFYFRPESVKMAIDMTDESDFRLGQALPTGPMRVHEADASFKSQKEKPLATDEAKKKGTTANRDRERVIKKTEAMNSRLADWDDDDPQALPDTSSRWDKVVILKGMFTLEELKDDPHATSDIKADVTEEAEKFGTVSSVTLYDKEEAGVMTVRFTDARAARACIDVFDGRKYAGTKVQAYTADGTERFKKSSQREVDEAGEAERLERFTRDLEEEA</sequence>
<dbReference type="SUPFAM" id="SSF54928">
    <property type="entry name" value="RNA-binding domain, RBD"/>
    <property type="match status" value="2"/>
</dbReference>
<dbReference type="STRING" id="717646.M2NPW8"/>
<evidence type="ECO:0008006" key="9">
    <source>
        <dbReference type="Google" id="ProtNLM"/>
    </source>
</evidence>
<keyword evidence="3" id="KW-0677">Repeat</keyword>
<keyword evidence="2" id="KW-0507">mRNA processing</keyword>
<evidence type="ECO:0000256" key="6">
    <source>
        <dbReference type="SAM" id="MobiDB-lite"/>
    </source>
</evidence>
<evidence type="ECO:0000256" key="5">
    <source>
        <dbReference type="ARBA" id="ARBA00023187"/>
    </source>
</evidence>
<evidence type="ECO:0000256" key="4">
    <source>
        <dbReference type="ARBA" id="ARBA00022884"/>
    </source>
</evidence>
<dbReference type="GO" id="GO:0005686">
    <property type="term" value="C:U2 snRNP"/>
    <property type="evidence" value="ECO:0007669"/>
    <property type="project" value="TreeGrafter"/>
</dbReference>
<keyword evidence="4" id="KW-0694">RNA-binding</keyword>
<feature type="compositionally biased region" description="Basic and acidic residues" evidence="6">
    <location>
        <begin position="228"/>
        <end position="237"/>
    </location>
</feature>
<dbReference type="KEGG" id="bcom:BAUCODRAFT_20991"/>
<dbReference type="PANTHER" id="PTHR15608:SF0">
    <property type="entry name" value="HIV TAT-SPECIFIC FACTOR 1"/>
    <property type="match status" value="1"/>
</dbReference>
<feature type="region of interest" description="Disordered" evidence="6">
    <location>
        <begin position="342"/>
        <end position="368"/>
    </location>
</feature>
<dbReference type="EMBL" id="KB445550">
    <property type="protein sequence ID" value="EMD01021.1"/>
    <property type="molecule type" value="Genomic_DNA"/>
</dbReference>
<dbReference type="RefSeq" id="XP_007672205.1">
    <property type="nucleotide sequence ID" value="XM_007674015.1"/>
</dbReference>
<dbReference type="CDD" id="cd12285">
    <property type="entry name" value="RRM3_RBM39_like"/>
    <property type="match status" value="1"/>
</dbReference>
<dbReference type="GO" id="GO:0005684">
    <property type="term" value="C:U2-type spliceosomal complex"/>
    <property type="evidence" value="ECO:0007669"/>
    <property type="project" value="TreeGrafter"/>
</dbReference>
<feature type="region of interest" description="Disordered" evidence="6">
    <location>
        <begin position="492"/>
        <end position="520"/>
    </location>
</feature>
<protein>
    <recommendedName>
        <fullName evidence="9">RRM domain-containing protein</fullName>
    </recommendedName>
</protein>
<evidence type="ECO:0000313" key="8">
    <source>
        <dbReference type="Proteomes" id="UP000011761"/>
    </source>
</evidence>
<feature type="region of interest" description="Disordered" evidence="6">
    <location>
        <begin position="205"/>
        <end position="237"/>
    </location>
</feature>
<name>M2NPW8_BAUPA</name>
<reference evidence="7 8" key="1">
    <citation type="journal article" date="2012" name="PLoS Pathog.">
        <title>Diverse lifestyles and strategies of plant pathogenesis encoded in the genomes of eighteen Dothideomycetes fungi.</title>
        <authorList>
            <person name="Ohm R.A."/>
            <person name="Feau N."/>
            <person name="Henrissat B."/>
            <person name="Schoch C.L."/>
            <person name="Horwitz B.A."/>
            <person name="Barry K.W."/>
            <person name="Condon B.J."/>
            <person name="Copeland A.C."/>
            <person name="Dhillon B."/>
            <person name="Glaser F."/>
            <person name="Hesse C.N."/>
            <person name="Kosti I."/>
            <person name="LaButti K."/>
            <person name="Lindquist E.A."/>
            <person name="Lucas S."/>
            <person name="Salamov A.A."/>
            <person name="Bradshaw R.E."/>
            <person name="Ciuffetti L."/>
            <person name="Hamelin R.C."/>
            <person name="Kema G.H.J."/>
            <person name="Lawrence C."/>
            <person name="Scott J.A."/>
            <person name="Spatafora J.W."/>
            <person name="Turgeon B.G."/>
            <person name="de Wit P.J.G.M."/>
            <person name="Zhong S."/>
            <person name="Goodwin S.B."/>
            <person name="Grigoriev I.V."/>
        </authorList>
    </citation>
    <scope>NUCLEOTIDE SEQUENCE [LARGE SCALE GENOMIC DNA]</scope>
    <source>
        <strain evidence="7 8">UAMH 10762</strain>
    </source>
</reference>
<dbReference type="HOGENOM" id="CLU_026945_0_2_1"/>
<dbReference type="Gene3D" id="3.30.70.330">
    <property type="match status" value="2"/>
</dbReference>
<dbReference type="PANTHER" id="PTHR15608">
    <property type="entry name" value="SPLICING FACTOR U2AF-ASSOCIATED PROTEIN 2"/>
    <property type="match status" value="1"/>
</dbReference>
<evidence type="ECO:0000256" key="1">
    <source>
        <dbReference type="ARBA" id="ARBA00007747"/>
    </source>
</evidence>
<dbReference type="FunFam" id="3.30.70.330:FF:000105">
    <property type="entry name" value="HIV Tat-specific factor 1 homolog"/>
    <property type="match status" value="1"/>
</dbReference>
<proteinExistence type="inferred from homology"/>
<dbReference type="OMA" id="GNWRYED"/>
<gene>
    <name evidence="7" type="ORF">BAUCODRAFT_20991</name>
</gene>
<dbReference type="InterPro" id="IPR034393">
    <property type="entry name" value="TatSF1-like"/>
</dbReference>
<evidence type="ECO:0000256" key="3">
    <source>
        <dbReference type="ARBA" id="ARBA00022737"/>
    </source>
</evidence>
<dbReference type="Proteomes" id="UP000011761">
    <property type="component" value="Unassembled WGS sequence"/>
</dbReference>
<dbReference type="AlphaFoldDB" id="M2NPW8"/>
<dbReference type="OrthoDB" id="10258585at2759"/>
<organism evidence="7 8">
    <name type="scientific">Baudoinia panamericana (strain UAMH 10762)</name>
    <name type="common">Angels' share fungus</name>
    <name type="synonym">Baudoinia compniacensis (strain UAMH 10762)</name>
    <dbReference type="NCBI Taxonomy" id="717646"/>
    <lineage>
        <taxon>Eukaryota</taxon>
        <taxon>Fungi</taxon>
        <taxon>Dikarya</taxon>
        <taxon>Ascomycota</taxon>
        <taxon>Pezizomycotina</taxon>
        <taxon>Dothideomycetes</taxon>
        <taxon>Dothideomycetidae</taxon>
        <taxon>Mycosphaerellales</taxon>
        <taxon>Teratosphaeriaceae</taxon>
        <taxon>Baudoinia</taxon>
    </lineage>
</organism>
<evidence type="ECO:0000256" key="2">
    <source>
        <dbReference type="ARBA" id="ARBA00022664"/>
    </source>
</evidence>
<keyword evidence="5" id="KW-0508">mRNA splicing</keyword>
<dbReference type="GO" id="GO:0000398">
    <property type="term" value="P:mRNA splicing, via spliceosome"/>
    <property type="evidence" value="ECO:0007669"/>
    <property type="project" value="UniProtKB-ARBA"/>
</dbReference>
<evidence type="ECO:0000313" key="7">
    <source>
        <dbReference type="EMBL" id="EMD01021.1"/>
    </source>
</evidence>
<comment type="similarity">
    <text evidence="1">Belongs to the HTATSF1 family.</text>
</comment>
<dbReference type="eggNOG" id="KOG1548">
    <property type="taxonomic scope" value="Eukaryota"/>
</dbReference>
<dbReference type="InterPro" id="IPR035979">
    <property type="entry name" value="RBD_domain_sf"/>
</dbReference>
<dbReference type="GO" id="GO:0003723">
    <property type="term" value="F:RNA binding"/>
    <property type="evidence" value="ECO:0007669"/>
    <property type="project" value="UniProtKB-KW"/>
</dbReference>
<accession>M2NPW8</accession>
<dbReference type="GeneID" id="19109707"/>
<dbReference type="InterPro" id="IPR012677">
    <property type="entry name" value="Nucleotide-bd_a/b_plait_sf"/>
</dbReference>